<comment type="similarity">
    <text evidence="2">Belongs to the DoxX family.</text>
</comment>
<keyword evidence="4 7" id="KW-0812">Transmembrane</keyword>
<keyword evidence="5 7" id="KW-1133">Transmembrane helix</keyword>
<proteinExistence type="inferred from homology"/>
<evidence type="ECO:0000256" key="6">
    <source>
        <dbReference type="ARBA" id="ARBA00023136"/>
    </source>
</evidence>
<keyword evidence="9" id="KW-1185">Reference proteome</keyword>
<evidence type="ECO:0000256" key="7">
    <source>
        <dbReference type="SAM" id="Phobius"/>
    </source>
</evidence>
<protein>
    <submittedName>
        <fullName evidence="8">DoxX family protein</fullName>
    </submittedName>
</protein>
<reference evidence="8 9" key="1">
    <citation type="journal article" date="2015" name="Int. J. Syst. Evol. Microbiol.">
        <title>Carboxylicivirga linearis sp. nov., isolated from a sea cucumber culture pond.</title>
        <authorList>
            <person name="Wang F.Q."/>
            <person name="Zhou Y.X."/>
            <person name="Lin X.Z."/>
            <person name="Chen G.J."/>
            <person name="Du Z.J."/>
        </authorList>
    </citation>
    <scope>NUCLEOTIDE SEQUENCE [LARGE SCALE GENOMIC DNA]</scope>
    <source>
        <strain evidence="8 9">FB218</strain>
    </source>
</reference>
<evidence type="ECO:0000256" key="5">
    <source>
        <dbReference type="ARBA" id="ARBA00022989"/>
    </source>
</evidence>
<accession>A0ABS5JRM6</accession>
<gene>
    <name evidence="8" type="ORF">KEM10_04620</name>
</gene>
<dbReference type="Pfam" id="PF07681">
    <property type="entry name" value="DoxX"/>
    <property type="match status" value="1"/>
</dbReference>
<evidence type="ECO:0000256" key="4">
    <source>
        <dbReference type="ARBA" id="ARBA00022692"/>
    </source>
</evidence>
<organism evidence="8 9">
    <name type="scientific">Carboxylicivirga linearis</name>
    <dbReference type="NCBI Taxonomy" id="1628157"/>
    <lineage>
        <taxon>Bacteria</taxon>
        <taxon>Pseudomonadati</taxon>
        <taxon>Bacteroidota</taxon>
        <taxon>Bacteroidia</taxon>
        <taxon>Marinilabiliales</taxon>
        <taxon>Marinilabiliaceae</taxon>
        <taxon>Carboxylicivirga</taxon>
    </lineage>
</organism>
<dbReference type="PANTHER" id="PTHR33452:SF1">
    <property type="entry name" value="INNER MEMBRANE PROTEIN YPHA-RELATED"/>
    <property type="match status" value="1"/>
</dbReference>
<dbReference type="EMBL" id="JAGUCO010000002">
    <property type="protein sequence ID" value="MBS2097551.1"/>
    <property type="molecule type" value="Genomic_DNA"/>
</dbReference>
<name>A0ABS5JRM6_9BACT</name>
<sequence>MNKNNDLGLLVLRVSLGLLMLLHGIAKLVHGLDFIKGMLSGMGLPSFFAYGVLVGEVLAPIALIAGFRTRIAAAIYAVNCIVAIAMAHSGDIFSLSDHGGWAIELLGLYLFGAVAIFFTGAGKYAVSNQNNWD</sequence>
<keyword evidence="3" id="KW-1003">Cell membrane</keyword>
<evidence type="ECO:0000313" key="8">
    <source>
        <dbReference type="EMBL" id="MBS2097551.1"/>
    </source>
</evidence>
<feature type="transmembrane region" description="Helical" evidence="7">
    <location>
        <begin position="101"/>
        <end position="121"/>
    </location>
</feature>
<dbReference type="InterPro" id="IPR051907">
    <property type="entry name" value="DoxX-like_oxidoreductase"/>
</dbReference>
<evidence type="ECO:0000256" key="3">
    <source>
        <dbReference type="ARBA" id="ARBA00022475"/>
    </source>
</evidence>
<feature type="transmembrane region" description="Helical" evidence="7">
    <location>
        <begin position="47"/>
        <end position="67"/>
    </location>
</feature>
<evidence type="ECO:0000313" key="9">
    <source>
        <dbReference type="Proteomes" id="UP000708576"/>
    </source>
</evidence>
<evidence type="ECO:0000256" key="2">
    <source>
        <dbReference type="ARBA" id="ARBA00006679"/>
    </source>
</evidence>
<dbReference type="InterPro" id="IPR032808">
    <property type="entry name" value="DoxX"/>
</dbReference>
<comment type="caution">
    <text evidence="8">The sequence shown here is derived from an EMBL/GenBank/DDBJ whole genome shotgun (WGS) entry which is preliminary data.</text>
</comment>
<dbReference type="Proteomes" id="UP000708576">
    <property type="component" value="Unassembled WGS sequence"/>
</dbReference>
<keyword evidence="6 7" id="KW-0472">Membrane</keyword>
<dbReference type="RefSeq" id="WP_212214102.1">
    <property type="nucleotide sequence ID" value="NZ_JAGUCO010000002.1"/>
</dbReference>
<feature type="transmembrane region" description="Helical" evidence="7">
    <location>
        <begin position="74"/>
        <end position="95"/>
    </location>
</feature>
<comment type="subcellular location">
    <subcellularLocation>
        <location evidence="1">Cell membrane</location>
        <topology evidence="1">Multi-pass membrane protein</topology>
    </subcellularLocation>
</comment>
<dbReference type="PANTHER" id="PTHR33452">
    <property type="entry name" value="OXIDOREDUCTASE CATD-RELATED"/>
    <property type="match status" value="1"/>
</dbReference>
<evidence type="ECO:0000256" key="1">
    <source>
        <dbReference type="ARBA" id="ARBA00004651"/>
    </source>
</evidence>